<gene>
    <name evidence="1" type="ORF">GWP43_10855</name>
</gene>
<dbReference type="EMBL" id="CP048020">
    <property type="protein sequence ID" value="QHX43863.1"/>
    <property type="molecule type" value="Genomic_DNA"/>
</dbReference>
<dbReference type="AlphaFoldDB" id="A0A6P1Y448"/>
<organism evidence="1 2">
    <name type="scientific">Treponema vincentii</name>
    <dbReference type="NCBI Taxonomy" id="69710"/>
    <lineage>
        <taxon>Bacteria</taxon>
        <taxon>Pseudomonadati</taxon>
        <taxon>Spirochaetota</taxon>
        <taxon>Spirochaetia</taxon>
        <taxon>Spirochaetales</taxon>
        <taxon>Treponemataceae</taxon>
        <taxon>Treponema</taxon>
    </lineage>
</organism>
<name>A0A6P1Y448_9SPIR</name>
<sequence>MKTMTLDEVKNLPPLTEERLNEIKNFQNTDFSDCPKQTKEELKQFRPYYELHTTLQKHKNHTVQVSIDSDIIEALQIETQEYQPRINAILRKAVFG</sequence>
<dbReference type="KEGG" id="trz:GWP43_10855"/>
<accession>A0A6P1Y448</accession>
<dbReference type="InterPro" id="IPR025528">
    <property type="entry name" value="BrnA_antitoxin"/>
</dbReference>
<proteinExistence type="predicted"/>
<dbReference type="Pfam" id="PF14384">
    <property type="entry name" value="BrnA_antitoxin"/>
    <property type="match status" value="1"/>
</dbReference>
<protein>
    <submittedName>
        <fullName evidence="1">BrnA antitoxin family protein</fullName>
    </submittedName>
</protein>
<dbReference type="RefSeq" id="WP_162664168.1">
    <property type="nucleotide sequence ID" value="NZ_CP048020.1"/>
</dbReference>
<reference evidence="1 2" key="1">
    <citation type="submission" date="2020-01" db="EMBL/GenBank/DDBJ databases">
        <title>Complete genome sequence of a human oral phylogroup 1 Treponema sp. strain ATCC 700766, originally isolated from periodontitis dental plaque.</title>
        <authorList>
            <person name="Chan Y."/>
            <person name="Huo Y.-B."/>
            <person name="Yu X.-L."/>
            <person name="Zeng H."/>
            <person name="Leung W.-K."/>
            <person name="Watt R.M."/>
        </authorList>
    </citation>
    <scope>NUCLEOTIDE SEQUENCE [LARGE SCALE GENOMIC DNA]</scope>
    <source>
        <strain evidence="1 2">OMZ 804</strain>
    </source>
</reference>
<evidence type="ECO:0000313" key="1">
    <source>
        <dbReference type="EMBL" id="QHX43863.1"/>
    </source>
</evidence>
<dbReference type="Proteomes" id="UP000464374">
    <property type="component" value="Chromosome"/>
</dbReference>
<evidence type="ECO:0000313" key="2">
    <source>
        <dbReference type="Proteomes" id="UP000464374"/>
    </source>
</evidence>